<dbReference type="Pfam" id="PF13499">
    <property type="entry name" value="EF-hand_7"/>
    <property type="match status" value="2"/>
</dbReference>
<dbReference type="PANTHER" id="PTHR10891">
    <property type="entry name" value="EF-HAND CALCIUM-BINDING DOMAIN CONTAINING PROTEIN"/>
    <property type="match status" value="1"/>
</dbReference>
<dbReference type="InterPro" id="IPR011992">
    <property type="entry name" value="EF-hand-dom_pair"/>
</dbReference>
<feature type="domain" description="EF-hand" evidence="5">
    <location>
        <begin position="389"/>
        <end position="424"/>
    </location>
</feature>
<organism evidence="7 8">
    <name type="scientific">Micractinium conductrix</name>
    <dbReference type="NCBI Taxonomy" id="554055"/>
    <lineage>
        <taxon>Eukaryota</taxon>
        <taxon>Viridiplantae</taxon>
        <taxon>Chlorophyta</taxon>
        <taxon>core chlorophytes</taxon>
        <taxon>Trebouxiophyceae</taxon>
        <taxon>Chlorellales</taxon>
        <taxon>Chlorellaceae</taxon>
        <taxon>Chlorella clade</taxon>
        <taxon>Micractinium</taxon>
    </lineage>
</organism>
<keyword evidence="3" id="KW-0106">Calcium</keyword>
<feature type="domain" description="EF-hand" evidence="5">
    <location>
        <begin position="352"/>
        <end position="387"/>
    </location>
</feature>
<evidence type="ECO:0000256" key="4">
    <source>
        <dbReference type="SAM" id="MobiDB-lite"/>
    </source>
</evidence>
<keyword evidence="8" id="KW-1185">Reference proteome</keyword>
<evidence type="ECO:0000256" key="2">
    <source>
        <dbReference type="ARBA" id="ARBA00022737"/>
    </source>
</evidence>
<dbReference type="CDD" id="cd02947">
    <property type="entry name" value="TRX_family"/>
    <property type="match status" value="1"/>
</dbReference>
<evidence type="ECO:0000259" key="5">
    <source>
        <dbReference type="PROSITE" id="PS50222"/>
    </source>
</evidence>
<keyword evidence="1" id="KW-0479">Metal-binding</keyword>
<dbReference type="AlphaFoldDB" id="A0A2P6VD58"/>
<dbReference type="Gene3D" id="1.10.238.10">
    <property type="entry name" value="EF-hand"/>
    <property type="match status" value="2"/>
</dbReference>
<dbReference type="OrthoDB" id="26525at2759"/>
<dbReference type="InterPro" id="IPR036424">
    <property type="entry name" value="UPP_synth-like_sf"/>
</dbReference>
<dbReference type="InterPro" id="IPR013766">
    <property type="entry name" value="Thioredoxin_domain"/>
</dbReference>
<feature type="domain" description="EF-hand" evidence="5">
    <location>
        <begin position="425"/>
        <end position="460"/>
    </location>
</feature>
<dbReference type="InterPro" id="IPR002048">
    <property type="entry name" value="EF_hand_dom"/>
</dbReference>
<evidence type="ECO:0000313" key="7">
    <source>
        <dbReference type="EMBL" id="PSC72033.1"/>
    </source>
</evidence>
<dbReference type="Pfam" id="PF00085">
    <property type="entry name" value="Thioredoxin"/>
    <property type="match status" value="1"/>
</dbReference>
<feature type="compositionally biased region" description="Low complexity" evidence="4">
    <location>
        <begin position="202"/>
        <end position="230"/>
    </location>
</feature>
<comment type="caution">
    <text evidence="7">The sequence shown here is derived from an EMBL/GenBank/DDBJ whole genome shotgun (WGS) entry which is preliminary data.</text>
</comment>
<dbReference type="InterPro" id="IPR036249">
    <property type="entry name" value="Thioredoxin-like_sf"/>
</dbReference>
<accession>A0A2P6VD58</accession>
<dbReference type="SMART" id="SM00054">
    <property type="entry name" value="EFh"/>
    <property type="match status" value="4"/>
</dbReference>
<dbReference type="InterPro" id="IPR039647">
    <property type="entry name" value="EF_hand_pair_protein_CML-like"/>
</dbReference>
<feature type="domain" description="EF-hand" evidence="5">
    <location>
        <begin position="308"/>
        <end position="343"/>
    </location>
</feature>
<reference evidence="7 8" key="1">
    <citation type="journal article" date="2018" name="Plant J.">
        <title>Genome sequences of Chlorella sorokiniana UTEX 1602 and Micractinium conductrix SAG 241.80: implications to maltose excretion by a green alga.</title>
        <authorList>
            <person name="Arriola M.B."/>
            <person name="Velmurugan N."/>
            <person name="Zhang Y."/>
            <person name="Plunkett M.H."/>
            <person name="Hondzo H."/>
            <person name="Barney B.M."/>
        </authorList>
    </citation>
    <scope>NUCLEOTIDE SEQUENCE [LARGE SCALE GENOMIC DNA]</scope>
    <source>
        <strain evidence="7 8">SAG 241.80</strain>
    </source>
</reference>
<dbReference type="PROSITE" id="PS51352">
    <property type="entry name" value="THIOREDOXIN_2"/>
    <property type="match status" value="1"/>
</dbReference>
<protein>
    <submittedName>
        <fullName evidence="7">EF-Hand domain-containing thioredoxin</fullName>
    </submittedName>
</protein>
<evidence type="ECO:0000313" key="8">
    <source>
        <dbReference type="Proteomes" id="UP000239649"/>
    </source>
</evidence>
<evidence type="ECO:0000259" key="6">
    <source>
        <dbReference type="PROSITE" id="PS51352"/>
    </source>
</evidence>
<feature type="domain" description="Thioredoxin" evidence="6">
    <location>
        <begin position="498"/>
        <end position="630"/>
    </location>
</feature>
<evidence type="ECO:0000256" key="3">
    <source>
        <dbReference type="ARBA" id="ARBA00022837"/>
    </source>
</evidence>
<dbReference type="Gene3D" id="3.40.30.10">
    <property type="entry name" value="Glutaredoxin"/>
    <property type="match status" value="1"/>
</dbReference>
<dbReference type="InterPro" id="IPR018247">
    <property type="entry name" value="EF_Hand_1_Ca_BS"/>
</dbReference>
<dbReference type="GO" id="GO:0016765">
    <property type="term" value="F:transferase activity, transferring alkyl or aryl (other than methyl) groups"/>
    <property type="evidence" value="ECO:0007669"/>
    <property type="project" value="InterPro"/>
</dbReference>
<keyword evidence="2" id="KW-0677">Repeat</keyword>
<dbReference type="SUPFAM" id="SSF64005">
    <property type="entry name" value="Undecaprenyl diphosphate synthase"/>
    <property type="match status" value="1"/>
</dbReference>
<gene>
    <name evidence="7" type="ORF">C2E20_4654</name>
</gene>
<evidence type="ECO:0000256" key="1">
    <source>
        <dbReference type="ARBA" id="ARBA00022723"/>
    </source>
</evidence>
<feature type="region of interest" description="Disordered" evidence="4">
    <location>
        <begin position="202"/>
        <end position="242"/>
    </location>
</feature>
<sequence>MATQVLPSGLLPPLQAVAHALLVVLVRLHAARRAMAALWTAAAARLAAAVPPLRPLLAAVCMLPPREHIGSRPRPPTVLGVVVAEELSASDWPAATDGLGVLLAWAQDSGFELALLYEPSGQLQHPPALRQLELQLLQRRLHGAVHLQVGWKVAAAPGGPVSQAAAAATALEPGSLQAVLLAAADGEWPLLAAAQGAAQTAEQQQQQQRTSQQQQQQQRTSQQQQQQRTSRQADDQQPDDQSISAAAIDAAIAAPARLRLRLVAAAGPLAAAEPDFVLVTGPTLTLAGFPPWSARAAEHETWDDESEARMQALLARFQAADKDSNGVIDREELRALLERVGDGEDEVPMHWLTDDEVSDVLAQYDANKDGVISFDEFERMAQDNIFLSGKLQEYRNAFRAVDAGGNGTVSATELFQLFEKIGHPVTYNRLVDIMEQYDVDQSGTLDFGEFLRMFRNELLDLKDILAYIKQRTARRAAAATAGAATVSVDALAAATRAAAAGAAAPPATAPPGKAGKLLPGSVNLLFSEEEFDKVLAASPGKLVLLMASLTWCRPCKAFQDKYEKMAQHYSDAVFLKFYGNSNEGTKEMFKERLKCRTTPSFFFFRDGAMLGSCTGANARRLESHLRAAYGEQQQPAQGLLWPIASTESSSSETE</sequence>
<dbReference type="PROSITE" id="PS00018">
    <property type="entry name" value="EF_HAND_1"/>
    <property type="match status" value="3"/>
</dbReference>
<dbReference type="SUPFAM" id="SSF47473">
    <property type="entry name" value="EF-hand"/>
    <property type="match status" value="1"/>
</dbReference>
<proteinExistence type="predicted"/>
<dbReference type="STRING" id="554055.A0A2P6VD58"/>
<dbReference type="PROSITE" id="PS50222">
    <property type="entry name" value="EF_HAND_2"/>
    <property type="match status" value="4"/>
</dbReference>
<dbReference type="SUPFAM" id="SSF52833">
    <property type="entry name" value="Thioredoxin-like"/>
    <property type="match status" value="1"/>
</dbReference>
<name>A0A2P6VD58_9CHLO</name>
<dbReference type="FunFam" id="1.10.238.10:FF:000003">
    <property type="entry name" value="Calmodulin A"/>
    <property type="match status" value="1"/>
</dbReference>
<dbReference type="GO" id="GO:0005509">
    <property type="term" value="F:calcium ion binding"/>
    <property type="evidence" value="ECO:0007669"/>
    <property type="project" value="InterPro"/>
</dbReference>
<dbReference type="EMBL" id="LHPF02000012">
    <property type="protein sequence ID" value="PSC72033.1"/>
    <property type="molecule type" value="Genomic_DNA"/>
</dbReference>
<dbReference type="Proteomes" id="UP000239649">
    <property type="component" value="Unassembled WGS sequence"/>
</dbReference>